<dbReference type="EMBL" id="JAQRFO010000059">
    <property type="protein sequence ID" value="MDC9623634.1"/>
    <property type="molecule type" value="Genomic_DNA"/>
</dbReference>
<dbReference type="Proteomes" id="UP001214757">
    <property type="component" value="Unassembled WGS sequence"/>
</dbReference>
<evidence type="ECO:0000313" key="3">
    <source>
        <dbReference type="Proteomes" id="UP001214757"/>
    </source>
</evidence>
<gene>
    <name evidence="2" type="ORF">PSI22_18815</name>
</gene>
<reference evidence="2 3" key="1">
    <citation type="submission" date="2023-02" db="EMBL/GenBank/DDBJ databases">
        <title>Entomopathogenic bacteria.</title>
        <authorList>
            <person name="Machado R.A."/>
        </authorList>
    </citation>
    <scope>NUCLEOTIDE SEQUENCE [LARGE SCALE GENOMIC DNA]</scope>
    <source>
        <strain evidence="2 3">XENO-7</strain>
    </source>
</reference>
<name>A0ABT5M7I2_9GAMM</name>
<organism evidence="2 3">
    <name type="scientific">Xenorhabdus aichiensis</name>
    <dbReference type="NCBI Taxonomy" id="3025874"/>
    <lineage>
        <taxon>Bacteria</taxon>
        <taxon>Pseudomonadati</taxon>
        <taxon>Pseudomonadota</taxon>
        <taxon>Gammaproteobacteria</taxon>
        <taxon>Enterobacterales</taxon>
        <taxon>Morganellaceae</taxon>
        <taxon>Xenorhabdus</taxon>
    </lineage>
</organism>
<evidence type="ECO:0000313" key="2">
    <source>
        <dbReference type="EMBL" id="MDC9623634.1"/>
    </source>
</evidence>
<feature type="region of interest" description="Disordered" evidence="1">
    <location>
        <begin position="269"/>
        <end position="292"/>
    </location>
</feature>
<accession>A0ABT5M7I2</accession>
<comment type="caution">
    <text evidence="2">The sequence shown here is derived from an EMBL/GenBank/DDBJ whole genome shotgun (WGS) entry which is preliminary data.</text>
</comment>
<keyword evidence="3" id="KW-1185">Reference proteome</keyword>
<protein>
    <recommendedName>
        <fullName evidence="4">Phage tail protein</fullName>
    </recommendedName>
</protein>
<proteinExistence type="predicted"/>
<evidence type="ECO:0008006" key="4">
    <source>
        <dbReference type="Google" id="ProtNLM"/>
    </source>
</evidence>
<sequence length="409" mass="45156">MTKIFKIPFAAQGDRVAIPNEVQPDGAVSYIQGYGYDYERDQNTDPAAKDIEREKMNGIFHDITAAVGEMQTFGAAKWSLEAQPYPLRALVYHNQKLYQSRIENNKEDPEAGKGWVELRADLTAADVGAYNKEEANQRFQPLGNYTPAGYGYGKEESDNRFQPKGNYQPVGNYALKGESYTKPESDGKYQPMGNYLVAGYSYSKDESDSRYQPKGNYAPAGNYQPAGDYATKSWVDATYYKNGDSPNFNTVNASRITIGGVNAARVGDSYTKGESDGKYQPRGNYQHAGNYQPAGNYAVRGESYTRGESDSRYLGLGGGSKSLRVLYSGLLREGESTTLGESIIGKIIFVTVENGGGRQFGFFPVGDMTYQWTGGWDGFILINLSGDGRTIRVVKENNYCRLKGVEVLV</sequence>
<evidence type="ECO:0000256" key="1">
    <source>
        <dbReference type="SAM" id="MobiDB-lite"/>
    </source>
</evidence>
<dbReference type="RefSeq" id="WP_273581067.1">
    <property type="nucleotide sequence ID" value="NZ_JAQRFO010000059.1"/>
</dbReference>